<dbReference type="EMBL" id="JADHEC010000028">
    <property type="protein sequence ID" value="MBF2709313.1"/>
    <property type="molecule type" value="Genomic_DNA"/>
</dbReference>
<dbReference type="Gene3D" id="3.30.2010.10">
    <property type="entry name" value="Metalloproteases ('zincins'), catalytic domain"/>
    <property type="match status" value="1"/>
</dbReference>
<sequence length="242" mass="29227">MEEIKVLEISSQLSIDVVRKDIKNMHLAVYPPTGRVRIAAPLRIDDEAVRLFAISKIAWIRKNQRNFNSQERQAPRQFKERESHYFLGKRYLLRIIEEDAPPKIVFKTKTYIDLYARPNSTLEQLQTIINEWYRAELKKLIPAIIDKWENQIGVTVEDWQVKQMKTKWGTCNIEKKRIWINLELAKKPLQCLEYIVVHEMIHLLERHHNDRFLSLMEKFMPQWKFYREELNRLPVSHGEWKY</sequence>
<keyword evidence="3" id="KW-1185">Reference proteome</keyword>
<dbReference type="RefSeq" id="WP_194312556.1">
    <property type="nucleotide sequence ID" value="NZ_JADHEC010000028.1"/>
</dbReference>
<name>A0A930U999_9FLAO</name>
<dbReference type="InterPro" id="IPR053136">
    <property type="entry name" value="UTP_pyrophosphatase-like"/>
</dbReference>
<evidence type="ECO:0000313" key="3">
    <source>
        <dbReference type="Proteomes" id="UP000646211"/>
    </source>
</evidence>
<dbReference type="CDD" id="cd07344">
    <property type="entry name" value="M48_yhfN_like"/>
    <property type="match status" value="1"/>
</dbReference>
<feature type="domain" description="YgjP-like metallopeptidase" evidence="1">
    <location>
        <begin position="27"/>
        <end position="232"/>
    </location>
</feature>
<protein>
    <submittedName>
        <fullName evidence="2">M48 family metallopeptidase</fullName>
    </submittedName>
</protein>
<proteinExistence type="predicted"/>
<evidence type="ECO:0000259" key="1">
    <source>
        <dbReference type="Pfam" id="PF01863"/>
    </source>
</evidence>
<organism evidence="2 3">
    <name type="scientific">Flavobacterium soyangense</name>
    <dbReference type="NCBI Taxonomy" id="2023265"/>
    <lineage>
        <taxon>Bacteria</taxon>
        <taxon>Pseudomonadati</taxon>
        <taxon>Bacteroidota</taxon>
        <taxon>Flavobacteriia</taxon>
        <taxon>Flavobacteriales</taxon>
        <taxon>Flavobacteriaceae</taxon>
        <taxon>Flavobacterium</taxon>
    </lineage>
</organism>
<dbReference type="PANTHER" id="PTHR30399">
    <property type="entry name" value="UNCHARACTERIZED PROTEIN YGJP"/>
    <property type="match status" value="1"/>
</dbReference>
<dbReference type="Pfam" id="PF01863">
    <property type="entry name" value="YgjP-like"/>
    <property type="match status" value="1"/>
</dbReference>
<accession>A0A930U999</accession>
<dbReference type="PANTHER" id="PTHR30399:SF1">
    <property type="entry name" value="UTP PYROPHOSPHATASE"/>
    <property type="match status" value="1"/>
</dbReference>
<reference evidence="2" key="1">
    <citation type="submission" date="2020-11" db="EMBL/GenBank/DDBJ databases">
        <title>Genome of Flavobacterium soyangense.</title>
        <authorList>
            <person name="Liu Q."/>
            <person name="Xin Y.-H."/>
        </authorList>
    </citation>
    <scope>NUCLEOTIDE SEQUENCE</scope>
    <source>
        <strain evidence="2">CGMCC 1.13493</strain>
    </source>
</reference>
<gene>
    <name evidence="2" type="ORF">IR213_12025</name>
</gene>
<dbReference type="InterPro" id="IPR002725">
    <property type="entry name" value="YgjP-like_metallopeptidase"/>
</dbReference>
<dbReference type="Proteomes" id="UP000646211">
    <property type="component" value="Unassembled WGS sequence"/>
</dbReference>
<dbReference type="AlphaFoldDB" id="A0A930U999"/>
<evidence type="ECO:0000313" key="2">
    <source>
        <dbReference type="EMBL" id="MBF2709313.1"/>
    </source>
</evidence>
<comment type="caution">
    <text evidence="2">The sequence shown here is derived from an EMBL/GenBank/DDBJ whole genome shotgun (WGS) entry which is preliminary data.</text>
</comment>